<dbReference type="Proteomes" id="UP000837857">
    <property type="component" value="Chromosome 7"/>
</dbReference>
<gene>
    <name evidence="1" type="ORF">IPOD504_LOCUS15824</name>
</gene>
<dbReference type="EMBL" id="OW152819">
    <property type="protein sequence ID" value="CAH2073863.1"/>
    <property type="molecule type" value="Genomic_DNA"/>
</dbReference>
<feature type="non-terminal residue" evidence="1">
    <location>
        <position position="165"/>
    </location>
</feature>
<keyword evidence="2" id="KW-1185">Reference proteome</keyword>
<sequence>MALFLQSITPKILVSCPTPELGPASTAAALPAGPPEGIGACPPEGITSIIVISEGVHSNSQLWRRFAVSVIGPMVVLQKKSGARAQVACRGALPPWLGGGRRGEGGLYTFTWRGCAGVDPRSPYSADPLRAERNTFISYGSLIRLEDAFDGSLQRESWLLPVTRR</sequence>
<accession>A0ABN8J1V9</accession>
<protein>
    <submittedName>
        <fullName evidence="1">Uncharacterized protein</fullName>
    </submittedName>
</protein>
<name>A0ABN8J1V9_9NEOP</name>
<organism evidence="1 2">
    <name type="scientific">Iphiclides podalirius</name>
    <name type="common">scarce swallowtail</name>
    <dbReference type="NCBI Taxonomy" id="110791"/>
    <lineage>
        <taxon>Eukaryota</taxon>
        <taxon>Metazoa</taxon>
        <taxon>Ecdysozoa</taxon>
        <taxon>Arthropoda</taxon>
        <taxon>Hexapoda</taxon>
        <taxon>Insecta</taxon>
        <taxon>Pterygota</taxon>
        <taxon>Neoptera</taxon>
        <taxon>Endopterygota</taxon>
        <taxon>Lepidoptera</taxon>
        <taxon>Glossata</taxon>
        <taxon>Ditrysia</taxon>
        <taxon>Papilionoidea</taxon>
        <taxon>Papilionidae</taxon>
        <taxon>Papilioninae</taxon>
        <taxon>Iphiclides</taxon>
    </lineage>
</organism>
<proteinExistence type="predicted"/>
<reference evidence="1" key="1">
    <citation type="submission" date="2022-03" db="EMBL/GenBank/DDBJ databases">
        <authorList>
            <person name="Martin H S."/>
        </authorList>
    </citation>
    <scope>NUCLEOTIDE SEQUENCE</scope>
</reference>
<evidence type="ECO:0000313" key="1">
    <source>
        <dbReference type="EMBL" id="CAH2073863.1"/>
    </source>
</evidence>
<evidence type="ECO:0000313" key="2">
    <source>
        <dbReference type="Proteomes" id="UP000837857"/>
    </source>
</evidence>